<dbReference type="Proteomes" id="UP000299102">
    <property type="component" value="Unassembled WGS sequence"/>
</dbReference>
<keyword evidence="3" id="KW-1185">Reference proteome</keyword>
<dbReference type="EMBL" id="BGZK01000247">
    <property type="protein sequence ID" value="GBP31525.1"/>
    <property type="molecule type" value="Genomic_DNA"/>
</dbReference>
<accession>A0A4C1UYI0</accession>
<protein>
    <submittedName>
        <fullName evidence="2">Uncharacterized protein</fullName>
    </submittedName>
</protein>
<gene>
    <name evidence="2" type="ORF">EVAR_84637_1</name>
</gene>
<evidence type="ECO:0000313" key="2">
    <source>
        <dbReference type="EMBL" id="GBP31525.1"/>
    </source>
</evidence>
<comment type="caution">
    <text evidence="2">The sequence shown here is derived from an EMBL/GenBank/DDBJ whole genome shotgun (WGS) entry which is preliminary data.</text>
</comment>
<name>A0A4C1UYI0_EUMVA</name>
<reference evidence="2 3" key="1">
    <citation type="journal article" date="2019" name="Commun. Biol.">
        <title>The bagworm genome reveals a unique fibroin gene that provides high tensile strength.</title>
        <authorList>
            <person name="Kono N."/>
            <person name="Nakamura H."/>
            <person name="Ohtoshi R."/>
            <person name="Tomita M."/>
            <person name="Numata K."/>
            <person name="Arakawa K."/>
        </authorList>
    </citation>
    <scope>NUCLEOTIDE SEQUENCE [LARGE SCALE GENOMIC DNA]</scope>
</reference>
<proteinExistence type="predicted"/>
<evidence type="ECO:0000313" key="3">
    <source>
        <dbReference type="Proteomes" id="UP000299102"/>
    </source>
</evidence>
<evidence type="ECO:0000256" key="1">
    <source>
        <dbReference type="SAM" id="MobiDB-lite"/>
    </source>
</evidence>
<organism evidence="2 3">
    <name type="scientific">Eumeta variegata</name>
    <name type="common">Bagworm moth</name>
    <name type="synonym">Eumeta japonica</name>
    <dbReference type="NCBI Taxonomy" id="151549"/>
    <lineage>
        <taxon>Eukaryota</taxon>
        <taxon>Metazoa</taxon>
        <taxon>Ecdysozoa</taxon>
        <taxon>Arthropoda</taxon>
        <taxon>Hexapoda</taxon>
        <taxon>Insecta</taxon>
        <taxon>Pterygota</taxon>
        <taxon>Neoptera</taxon>
        <taxon>Endopterygota</taxon>
        <taxon>Lepidoptera</taxon>
        <taxon>Glossata</taxon>
        <taxon>Ditrysia</taxon>
        <taxon>Tineoidea</taxon>
        <taxon>Psychidae</taxon>
        <taxon>Oiketicinae</taxon>
        <taxon>Eumeta</taxon>
    </lineage>
</organism>
<dbReference type="AlphaFoldDB" id="A0A4C1UYI0"/>
<sequence>MQRVCMAGRRKRHPSAARQKYKRAYEPHTEQVVIDAHEHSQAQRSHQCIDVLLPRNRISDGGEWGGRAKKLWAVSRRGMIYGGKSGNVRKLLKPVTFNTELARNAIFGYDETSVGDCM</sequence>
<feature type="compositionally biased region" description="Basic residues" evidence="1">
    <location>
        <begin position="8"/>
        <end position="22"/>
    </location>
</feature>
<feature type="region of interest" description="Disordered" evidence="1">
    <location>
        <begin position="1"/>
        <end position="24"/>
    </location>
</feature>